<accession>A0A0E0IUN9</accession>
<organism evidence="1">
    <name type="scientific">Oryza nivara</name>
    <name type="common">Indian wild rice</name>
    <name type="synonym">Oryza sativa f. spontanea</name>
    <dbReference type="NCBI Taxonomy" id="4536"/>
    <lineage>
        <taxon>Eukaryota</taxon>
        <taxon>Viridiplantae</taxon>
        <taxon>Streptophyta</taxon>
        <taxon>Embryophyta</taxon>
        <taxon>Tracheophyta</taxon>
        <taxon>Spermatophyta</taxon>
        <taxon>Magnoliopsida</taxon>
        <taxon>Liliopsida</taxon>
        <taxon>Poales</taxon>
        <taxon>Poaceae</taxon>
        <taxon>BOP clade</taxon>
        <taxon>Oryzoideae</taxon>
        <taxon>Oryzeae</taxon>
        <taxon>Oryzinae</taxon>
        <taxon>Oryza</taxon>
    </lineage>
</organism>
<dbReference type="EnsemblPlants" id="ONIVA10G16350.1">
    <property type="protein sequence ID" value="ONIVA10G16350.1"/>
    <property type="gene ID" value="ONIVA10G16350"/>
</dbReference>
<reference evidence="1" key="1">
    <citation type="submission" date="2015-04" db="UniProtKB">
        <authorList>
            <consortium name="EnsemblPlants"/>
        </authorList>
    </citation>
    <scope>IDENTIFICATION</scope>
    <source>
        <strain evidence="1">SL10</strain>
    </source>
</reference>
<proteinExistence type="predicted"/>
<name>A0A0E0IUN9_ORYNI</name>
<dbReference type="Gramene" id="ONIVA10G16350.1">
    <property type="protein sequence ID" value="ONIVA10G16350.1"/>
    <property type="gene ID" value="ONIVA10G16350"/>
</dbReference>
<protein>
    <submittedName>
        <fullName evidence="1">Uncharacterized protein</fullName>
    </submittedName>
</protein>
<keyword evidence="2" id="KW-1185">Reference proteome</keyword>
<dbReference type="Proteomes" id="UP000006591">
    <property type="component" value="Chromosome 10"/>
</dbReference>
<sequence>MSQAADFRVAHAEEPKMATGYPVPTDVRLYLTRTSYECAAYGGPGGWNELTQFLSIVQHSSFAAQGQHWWCLMTASVLTPN</sequence>
<dbReference type="HOGENOM" id="CLU_2577928_0_0_1"/>
<dbReference type="AlphaFoldDB" id="A0A0E0IUN9"/>
<evidence type="ECO:0000313" key="1">
    <source>
        <dbReference type="EnsemblPlants" id="ONIVA10G16350.1"/>
    </source>
</evidence>
<evidence type="ECO:0000313" key="2">
    <source>
        <dbReference type="Proteomes" id="UP000006591"/>
    </source>
</evidence>
<reference evidence="1" key="2">
    <citation type="submission" date="2018-04" db="EMBL/GenBank/DDBJ databases">
        <title>OnivRS2 (Oryza nivara Reference Sequence Version 2).</title>
        <authorList>
            <person name="Zhang J."/>
            <person name="Kudrna D."/>
            <person name="Lee S."/>
            <person name="Talag J."/>
            <person name="Rajasekar S."/>
            <person name="Welchert J."/>
            <person name="Hsing Y.-I."/>
            <person name="Wing R.A."/>
        </authorList>
    </citation>
    <scope>NUCLEOTIDE SEQUENCE [LARGE SCALE GENOMIC DNA]</scope>
</reference>